<proteinExistence type="predicted"/>
<reference evidence="1 2" key="1">
    <citation type="journal article" date="2014" name="Nature">
        <title>The genome of Eucalyptus grandis.</title>
        <authorList>
            <person name="Myburg A.A."/>
            <person name="Grattapaglia D."/>
            <person name="Tuskan G.A."/>
            <person name="Hellsten U."/>
            <person name="Hayes R.D."/>
            <person name="Grimwood J."/>
            <person name="Jenkins J."/>
            <person name="Lindquist E."/>
            <person name="Tice H."/>
            <person name="Bauer D."/>
            <person name="Goodstein D.M."/>
            <person name="Dubchak I."/>
            <person name="Poliakov A."/>
            <person name="Mizrachi E."/>
            <person name="Kullan A.R."/>
            <person name="Hussey S.G."/>
            <person name="Pinard D."/>
            <person name="van der Merwe K."/>
            <person name="Singh P."/>
            <person name="van Jaarsveld I."/>
            <person name="Silva-Junior O.B."/>
            <person name="Togawa R.C."/>
            <person name="Pappas M.R."/>
            <person name="Faria D.A."/>
            <person name="Sansaloni C.P."/>
            <person name="Petroli C.D."/>
            <person name="Yang X."/>
            <person name="Ranjan P."/>
            <person name="Tschaplinski T.J."/>
            <person name="Ye C.Y."/>
            <person name="Li T."/>
            <person name="Sterck L."/>
            <person name="Vanneste K."/>
            <person name="Murat F."/>
            <person name="Soler M."/>
            <person name="Clemente H.S."/>
            <person name="Saidi N."/>
            <person name="Cassan-Wang H."/>
            <person name="Dunand C."/>
            <person name="Hefer C.A."/>
            <person name="Bornberg-Bauer E."/>
            <person name="Kersting A.R."/>
            <person name="Vining K."/>
            <person name="Amarasinghe V."/>
            <person name="Ranik M."/>
            <person name="Naithani S."/>
            <person name="Elser J."/>
            <person name="Boyd A.E."/>
            <person name="Liston A."/>
            <person name="Spatafora J.W."/>
            <person name="Dharmwardhana P."/>
            <person name="Raja R."/>
            <person name="Sullivan C."/>
            <person name="Romanel E."/>
            <person name="Alves-Ferreira M."/>
            <person name="Kulheim C."/>
            <person name="Foley W."/>
            <person name="Carocha V."/>
            <person name="Paiva J."/>
            <person name="Kudrna D."/>
            <person name="Brommonschenkel S.H."/>
            <person name="Pasquali G."/>
            <person name="Byrne M."/>
            <person name="Rigault P."/>
            <person name="Tibbits J."/>
            <person name="Spokevicius A."/>
            <person name="Jones R.C."/>
            <person name="Steane D.A."/>
            <person name="Vaillancourt R.E."/>
            <person name="Potts B.M."/>
            <person name="Joubert F."/>
            <person name="Barry K."/>
            <person name="Pappas G.J."/>
            <person name="Strauss S.H."/>
            <person name="Jaiswal P."/>
            <person name="Grima-Pettenati J."/>
            <person name="Salse J."/>
            <person name="Van de Peer Y."/>
            <person name="Rokhsar D.S."/>
            <person name="Schmutz J."/>
        </authorList>
    </citation>
    <scope>NUCLEOTIDE SEQUENCE [LARGE SCALE GENOMIC DNA]</scope>
    <source>
        <strain evidence="2">cv. BRASUZ1</strain>
        <tissue evidence="1">Leaf extractions</tissue>
    </source>
</reference>
<evidence type="ECO:0000313" key="2">
    <source>
        <dbReference type="Proteomes" id="UP000030711"/>
    </source>
</evidence>
<accession>A0ACC3JCS3</accession>
<dbReference type="EMBL" id="CM064443">
    <property type="protein sequence ID" value="KAK3411611.1"/>
    <property type="molecule type" value="Genomic_DNA"/>
</dbReference>
<dbReference type="Proteomes" id="UP000030711">
    <property type="component" value="Chromosome 9"/>
</dbReference>
<gene>
    <name evidence="1" type="ORF">EUGRSUZ_I00353</name>
</gene>
<organism evidence="1 2">
    <name type="scientific">Eucalyptus grandis</name>
    <name type="common">Flooded gum</name>
    <dbReference type="NCBI Taxonomy" id="71139"/>
    <lineage>
        <taxon>Eukaryota</taxon>
        <taxon>Viridiplantae</taxon>
        <taxon>Streptophyta</taxon>
        <taxon>Embryophyta</taxon>
        <taxon>Tracheophyta</taxon>
        <taxon>Spermatophyta</taxon>
        <taxon>Magnoliopsida</taxon>
        <taxon>eudicotyledons</taxon>
        <taxon>Gunneridae</taxon>
        <taxon>Pentapetalae</taxon>
        <taxon>rosids</taxon>
        <taxon>malvids</taxon>
        <taxon>Myrtales</taxon>
        <taxon>Myrtaceae</taxon>
        <taxon>Myrtoideae</taxon>
        <taxon>Eucalypteae</taxon>
        <taxon>Eucalyptus</taxon>
    </lineage>
</organism>
<sequence>MVQKVPLLYLANDILQNSKRKGNEFVNEFWKVLPAALKDVVEKGDDHGKNVVSRLVGIWEERRVFGSRAQSLKDLMLGEEVLPPLELNRKRSRSVRIVKRDSRSIRTDPKRRTLAKELENEENILKQCIEKLKSVEASRVSLVSHLKDALHEQESQLENVRTQTQVAQAQVEEAESMRKRLLDEDYVFKSPTSATQGLDINAKGGETPKRTAAAIAAEVADKLTASSSSQLIMSSVLSTFAAEEAKSAGHTKSSIKSEKTTPVSDASAFMPSQPHNHSYHAVIVNHQTIQQNQGSVSHGTYLLPNQPPQQYLQQPSGAIIPSYGYVNLPTMSPGPPPPPHVLSGIVPLSQQSLPMAQKQSVALPQQSVPLTPQQPMPLSQQPPIPPSFRPLQPPGMVYYSQQHHSQ</sequence>
<protein>
    <submittedName>
        <fullName evidence="1">Uncharacterized protein</fullName>
    </submittedName>
</protein>
<keyword evidence="2" id="KW-1185">Reference proteome</keyword>
<name>A0ACC3JCS3_EUCGR</name>
<comment type="caution">
    <text evidence="1">The sequence shown here is derived from an EMBL/GenBank/DDBJ whole genome shotgun (WGS) entry which is preliminary data.</text>
</comment>
<evidence type="ECO:0000313" key="1">
    <source>
        <dbReference type="EMBL" id="KAK3411611.1"/>
    </source>
</evidence>